<dbReference type="EMBL" id="LR130759">
    <property type="protein sequence ID" value="VDM87780.1"/>
    <property type="molecule type" value="Genomic_DNA"/>
</dbReference>
<dbReference type="SUPFAM" id="SSF140459">
    <property type="entry name" value="PE/PPE dimer-like"/>
    <property type="match status" value="1"/>
</dbReference>
<feature type="transmembrane region" description="Helical" evidence="2">
    <location>
        <begin position="622"/>
        <end position="646"/>
    </location>
</feature>
<gene>
    <name evidence="5" type="ORF">MB901379_01327</name>
</gene>
<sequence length="660" mass="68097">MNFAVLSPEANSARILSGPGPGPLLAAAAAWDGIGDELSSAANAFSSLTSELTGVAWQGPSALAMANVAASYVGWLGSAASGAAATARQAATSAAVFEAARTATVPLEMVAANRSALMSMVASNIFGLNAPAIAAIEAQYEQMWAQNVGAMFGYHAGVSEALSQLAPWQEMLSSVPRQVAGALERTSAAAAAAISPTAVTAADAALPAAATDVTLVIGGSGYPIPSQSYVENVVNNFVTPNFPAFTVSNAISLFTPAESYWITGIKTMTEDASWAEGLTILDTAIKEQLAAGNNVVVQGYSQGAGIASLEMENLKAAGVSPSSVSFSLVGNAMNPNGGLYERFAGLVSPSLGKTFWGATPDNYYPTAMYTLEYDGFADFPQYPLNFVSDLNAIMGIYYVHTQYPTLTAAQVATAITLPTEGSTMTDYYLIPTENLPLLEPLRGVPFIGNTLADLVQPNLKVIVNLGYGDPNYGYSTGPANVPTPFGLFPDVDPGTVFDALVAGTQQGINDAAADISAWQLPSVPDISLSSISDALGSDPLSALGDVTLPTLSVSSIENAIKAIQTATTDIAKTISFDASTAYATLLPTADVVNAMVTTLPAYDLKLFLDGILQVLNGDPAGFIYALGAPVAANVALLTLLAGFNLYAYLYAFNQIVPGVI</sequence>
<evidence type="ECO:0000313" key="5">
    <source>
        <dbReference type="EMBL" id="VDM87780.1"/>
    </source>
</evidence>
<evidence type="ECO:0000256" key="1">
    <source>
        <dbReference type="ARBA" id="ARBA00010652"/>
    </source>
</evidence>
<keyword evidence="2" id="KW-0812">Transmembrane</keyword>
<dbReference type="InterPro" id="IPR038332">
    <property type="entry name" value="PPE_sf"/>
</dbReference>
<evidence type="ECO:0000256" key="2">
    <source>
        <dbReference type="SAM" id="Phobius"/>
    </source>
</evidence>
<evidence type="ECO:0000259" key="4">
    <source>
        <dbReference type="Pfam" id="PF08237"/>
    </source>
</evidence>
<keyword evidence="2" id="KW-1133">Transmembrane helix</keyword>
<dbReference type="FunFam" id="1.20.1260.20:FF:000001">
    <property type="entry name" value="PPE family protein PPE41"/>
    <property type="match status" value="1"/>
</dbReference>
<keyword evidence="6" id="KW-1185">Reference proteome</keyword>
<protein>
    <submittedName>
        <fullName evidence="5">Putative PPE family protein PPE42</fullName>
    </submittedName>
</protein>
<dbReference type="PANTHER" id="PTHR46766">
    <property type="entry name" value="GLUTAMINE-RICH PROTEIN 2"/>
    <property type="match status" value="1"/>
</dbReference>
<dbReference type="Pfam" id="PF00823">
    <property type="entry name" value="PPE"/>
    <property type="match status" value="1"/>
</dbReference>
<dbReference type="Gene3D" id="1.20.1260.20">
    <property type="entry name" value="PPE superfamily"/>
    <property type="match status" value="1"/>
</dbReference>
<feature type="domain" description="PE-PPE" evidence="4">
    <location>
        <begin position="250"/>
        <end position="467"/>
    </location>
</feature>
<comment type="similarity">
    <text evidence="1">Belongs to the mycobacterial PPE family.</text>
</comment>
<dbReference type="OrthoDB" id="4568361at2"/>
<dbReference type="InterPro" id="IPR000030">
    <property type="entry name" value="PPE_dom"/>
</dbReference>
<dbReference type="PANTHER" id="PTHR46766:SF1">
    <property type="entry name" value="GLUTAMINE-RICH PROTEIN 2"/>
    <property type="match status" value="1"/>
</dbReference>
<feature type="domain" description="PPE" evidence="3">
    <location>
        <begin position="2"/>
        <end position="165"/>
    </location>
</feature>
<evidence type="ECO:0000313" key="6">
    <source>
        <dbReference type="Proteomes" id="UP000269998"/>
    </source>
</evidence>
<dbReference type="AlphaFoldDB" id="A0A3S4CA00"/>
<keyword evidence="2" id="KW-0472">Membrane</keyword>
<dbReference type="InterPro" id="IPR013228">
    <property type="entry name" value="PE-PPE_C"/>
</dbReference>
<dbReference type="RefSeq" id="WP_158015859.1">
    <property type="nucleotide sequence ID" value="NZ_CBCSKE010000012.1"/>
</dbReference>
<dbReference type="Gene3D" id="3.40.50.1820">
    <property type="entry name" value="alpha/beta hydrolase"/>
    <property type="match status" value="1"/>
</dbReference>
<dbReference type="Pfam" id="PF08237">
    <property type="entry name" value="PE-PPE"/>
    <property type="match status" value="1"/>
</dbReference>
<reference evidence="6" key="1">
    <citation type="submission" date="2018-02" db="EMBL/GenBank/DDBJ databases">
        <authorList>
            <person name="Seth-Smith MB H."/>
            <person name="Seth-Smith H."/>
        </authorList>
    </citation>
    <scope>NUCLEOTIDE SEQUENCE [LARGE SCALE GENOMIC DNA]</scope>
</reference>
<dbReference type="GO" id="GO:0052572">
    <property type="term" value="P:response to host immune response"/>
    <property type="evidence" value="ECO:0007669"/>
    <property type="project" value="TreeGrafter"/>
</dbReference>
<name>A0A3S4CA00_9MYCO</name>
<organism evidence="5 6">
    <name type="scientific">Mycobacterium basiliense</name>
    <dbReference type="NCBI Taxonomy" id="2094119"/>
    <lineage>
        <taxon>Bacteria</taxon>
        <taxon>Bacillati</taxon>
        <taxon>Actinomycetota</taxon>
        <taxon>Actinomycetes</taxon>
        <taxon>Mycobacteriales</taxon>
        <taxon>Mycobacteriaceae</taxon>
        <taxon>Mycobacterium</taxon>
    </lineage>
</organism>
<dbReference type="SUPFAM" id="SSF53474">
    <property type="entry name" value="alpha/beta-Hydrolases"/>
    <property type="match status" value="1"/>
</dbReference>
<proteinExistence type="inferred from homology"/>
<accession>A0A3S4CA00</accession>
<evidence type="ECO:0000259" key="3">
    <source>
        <dbReference type="Pfam" id="PF00823"/>
    </source>
</evidence>
<dbReference type="InterPro" id="IPR029058">
    <property type="entry name" value="AB_hydrolase_fold"/>
</dbReference>
<dbReference type="KEGG" id="mbai:MB901379_01327"/>
<dbReference type="Proteomes" id="UP000269998">
    <property type="component" value="Chromosome"/>
</dbReference>